<evidence type="ECO:0000256" key="2">
    <source>
        <dbReference type="ARBA" id="ARBA00004613"/>
    </source>
</evidence>
<dbReference type="InterPro" id="IPR003599">
    <property type="entry name" value="Ig_sub"/>
</dbReference>
<feature type="domain" description="Ig-like" evidence="14">
    <location>
        <begin position="2660"/>
        <end position="2750"/>
    </location>
</feature>
<dbReference type="PANTHER" id="PTHR12231">
    <property type="entry name" value="CTX-RELATED TYPE I TRANSMEMBRANE PROTEIN"/>
    <property type="match status" value="1"/>
</dbReference>
<dbReference type="Proteomes" id="UP000324222">
    <property type="component" value="Unassembled WGS sequence"/>
</dbReference>
<dbReference type="OrthoDB" id="6362922at2759"/>
<feature type="domain" description="Ig-like" evidence="14">
    <location>
        <begin position="1611"/>
        <end position="1698"/>
    </location>
</feature>
<dbReference type="GO" id="GO:0007155">
    <property type="term" value="P:cell adhesion"/>
    <property type="evidence" value="ECO:0007669"/>
    <property type="project" value="UniProtKB-KW"/>
</dbReference>
<dbReference type="InterPro" id="IPR007110">
    <property type="entry name" value="Ig-like_dom"/>
</dbReference>
<dbReference type="GO" id="GO:0005576">
    <property type="term" value="C:extracellular region"/>
    <property type="evidence" value="ECO:0007669"/>
    <property type="project" value="UniProtKB-SubCell"/>
</dbReference>
<keyword evidence="3" id="KW-0964">Secreted</keyword>
<evidence type="ECO:0000256" key="5">
    <source>
        <dbReference type="ARBA" id="ARBA00022729"/>
    </source>
</evidence>
<dbReference type="FunFam" id="2.60.40.10:FF:000017">
    <property type="entry name" value="Down syndrome cell adhesion molecule b"/>
    <property type="match status" value="1"/>
</dbReference>
<feature type="domain" description="Ig-like" evidence="14">
    <location>
        <begin position="2567"/>
        <end position="2652"/>
    </location>
</feature>
<comment type="subcellular location">
    <subcellularLocation>
        <location evidence="1">Membrane</location>
        <topology evidence="1">Single-pass membrane protein</topology>
    </subcellularLocation>
    <subcellularLocation>
        <location evidence="2">Secreted</location>
    </subcellularLocation>
</comment>
<evidence type="ECO:0000256" key="10">
    <source>
        <dbReference type="ARBA" id="ARBA00023157"/>
    </source>
</evidence>
<proteinExistence type="predicted"/>
<dbReference type="Pfam" id="PF13927">
    <property type="entry name" value="Ig_3"/>
    <property type="match status" value="5"/>
</dbReference>
<feature type="domain" description="Ig-like" evidence="14">
    <location>
        <begin position="1901"/>
        <end position="1985"/>
    </location>
</feature>
<feature type="region of interest" description="Disordered" evidence="13">
    <location>
        <begin position="1245"/>
        <end position="1264"/>
    </location>
</feature>
<dbReference type="InterPro" id="IPR051170">
    <property type="entry name" value="Neural/epithelial_adhesion"/>
</dbReference>
<evidence type="ECO:0000256" key="12">
    <source>
        <dbReference type="ARBA" id="ARBA00023319"/>
    </source>
</evidence>
<dbReference type="GO" id="GO:0043005">
    <property type="term" value="C:neuron projection"/>
    <property type="evidence" value="ECO:0007669"/>
    <property type="project" value="TreeGrafter"/>
</dbReference>
<feature type="domain" description="Ig-like" evidence="14">
    <location>
        <begin position="1703"/>
        <end position="1805"/>
    </location>
</feature>
<dbReference type="Pfam" id="PF25106">
    <property type="entry name" value="VWA_4"/>
    <property type="match status" value="1"/>
</dbReference>
<dbReference type="InterPro" id="IPR036465">
    <property type="entry name" value="vWFA_dom_sf"/>
</dbReference>
<evidence type="ECO:0000313" key="16">
    <source>
        <dbReference type="Proteomes" id="UP000324222"/>
    </source>
</evidence>
<feature type="domain" description="Ig-like" evidence="14">
    <location>
        <begin position="1990"/>
        <end position="2081"/>
    </location>
</feature>
<feature type="domain" description="Ig-like" evidence="14">
    <location>
        <begin position="2086"/>
        <end position="2175"/>
    </location>
</feature>
<feature type="domain" description="Ig-like" evidence="14">
    <location>
        <begin position="869"/>
        <end position="904"/>
    </location>
</feature>
<dbReference type="Gene3D" id="2.60.40.10">
    <property type="entry name" value="Immunoglobulins"/>
    <property type="match status" value="23"/>
</dbReference>
<keyword evidence="8" id="KW-1133">Transmembrane helix</keyword>
<dbReference type="PANTHER" id="PTHR12231:SF253">
    <property type="entry name" value="DPR-INTERACTING PROTEIN ETA, ISOFORM B-RELATED"/>
    <property type="match status" value="1"/>
</dbReference>
<evidence type="ECO:0000256" key="6">
    <source>
        <dbReference type="ARBA" id="ARBA00022737"/>
    </source>
</evidence>
<keyword evidence="4" id="KW-0812">Transmembrane</keyword>
<evidence type="ECO:0000256" key="3">
    <source>
        <dbReference type="ARBA" id="ARBA00022525"/>
    </source>
</evidence>
<feature type="compositionally biased region" description="Low complexity" evidence="13">
    <location>
        <begin position="1254"/>
        <end position="1264"/>
    </location>
</feature>
<comment type="caution">
    <text evidence="15">The sequence shown here is derived from an EMBL/GenBank/DDBJ whole genome shotgun (WGS) entry which is preliminary data.</text>
</comment>
<dbReference type="SUPFAM" id="SSF48726">
    <property type="entry name" value="Immunoglobulin"/>
    <property type="match status" value="22"/>
</dbReference>
<feature type="domain" description="Ig-like" evidence="14">
    <location>
        <begin position="1021"/>
        <end position="1110"/>
    </location>
</feature>
<accession>A0A5B7CKH1</accession>
<evidence type="ECO:0000256" key="9">
    <source>
        <dbReference type="ARBA" id="ARBA00023136"/>
    </source>
</evidence>
<evidence type="ECO:0000256" key="4">
    <source>
        <dbReference type="ARBA" id="ARBA00022692"/>
    </source>
</evidence>
<gene>
    <name evidence="15" type="primary">HMCN1_1</name>
    <name evidence="15" type="ORF">E2C01_000719</name>
</gene>
<keyword evidence="10" id="KW-1015">Disulfide bond</keyword>
<evidence type="ECO:0000256" key="11">
    <source>
        <dbReference type="ARBA" id="ARBA00023180"/>
    </source>
</evidence>
<keyword evidence="9" id="KW-0472">Membrane</keyword>
<dbReference type="SMART" id="SM00409">
    <property type="entry name" value="IG"/>
    <property type="match status" value="22"/>
</dbReference>
<dbReference type="InterPro" id="IPR013098">
    <property type="entry name" value="Ig_I-set"/>
</dbReference>
<dbReference type="FunFam" id="2.60.40.10:FF:000130">
    <property type="entry name" value="Hemicentin 1"/>
    <property type="match status" value="2"/>
</dbReference>
<dbReference type="InterPro" id="IPR056861">
    <property type="entry name" value="HMCN1-like_VWA"/>
</dbReference>
<evidence type="ECO:0000256" key="13">
    <source>
        <dbReference type="SAM" id="MobiDB-lite"/>
    </source>
</evidence>
<evidence type="ECO:0000259" key="14">
    <source>
        <dbReference type="PROSITE" id="PS50835"/>
    </source>
</evidence>
<keyword evidence="16" id="KW-1185">Reference proteome</keyword>
<dbReference type="GO" id="GO:0032991">
    <property type="term" value="C:protein-containing complex"/>
    <property type="evidence" value="ECO:0007669"/>
    <property type="project" value="UniProtKB-ARBA"/>
</dbReference>
<dbReference type="Pfam" id="PF23560">
    <property type="entry name" value="GBD_Hemicentin"/>
    <property type="match status" value="1"/>
</dbReference>
<dbReference type="FunFam" id="2.60.40.10:FF:000503">
    <property type="entry name" value="Hemicentin 1"/>
    <property type="match status" value="3"/>
</dbReference>
<dbReference type="Pfam" id="PF07679">
    <property type="entry name" value="I-set"/>
    <property type="match status" value="16"/>
</dbReference>
<dbReference type="SMART" id="SM00408">
    <property type="entry name" value="IGc2"/>
    <property type="match status" value="21"/>
</dbReference>
<keyword evidence="5" id="KW-0732">Signal</keyword>
<organism evidence="15 16">
    <name type="scientific">Portunus trituberculatus</name>
    <name type="common">Swimming crab</name>
    <name type="synonym">Neptunus trituberculatus</name>
    <dbReference type="NCBI Taxonomy" id="210409"/>
    <lineage>
        <taxon>Eukaryota</taxon>
        <taxon>Metazoa</taxon>
        <taxon>Ecdysozoa</taxon>
        <taxon>Arthropoda</taxon>
        <taxon>Crustacea</taxon>
        <taxon>Multicrustacea</taxon>
        <taxon>Malacostraca</taxon>
        <taxon>Eumalacostraca</taxon>
        <taxon>Eucarida</taxon>
        <taxon>Decapoda</taxon>
        <taxon>Pleocyemata</taxon>
        <taxon>Brachyura</taxon>
        <taxon>Eubrachyura</taxon>
        <taxon>Portunoidea</taxon>
        <taxon>Portunidae</taxon>
        <taxon>Portuninae</taxon>
        <taxon>Portunus</taxon>
    </lineage>
</organism>
<feature type="domain" description="Ig-like" evidence="14">
    <location>
        <begin position="2465"/>
        <end position="2562"/>
    </location>
</feature>
<dbReference type="EMBL" id="VSRR010000019">
    <property type="protein sequence ID" value="MPC08143.1"/>
    <property type="molecule type" value="Genomic_DNA"/>
</dbReference>
<protein>
    <submittedName>
        <fullName evidence="15">Hemicentin-1</fullName>
    </submittedName>
</protein>
<keyword evidence="11" id="KW-0325">Glycoprotein</keyword>
<feature type="domain" description="Ig-like" evidence="14">
    <location>
        <begin position="1115"/>
        <end position="1198"/>
    </location>
</feature>
<dbReference type="PROSITE" id="PS50835">
    <property type="entry name" value="IG_LIKE"/>
    <property type="match status" value="21"/>
</dbReference>
<evidence type="ECO:0000256" key="1">
    <source>
        <dbReference type="ARBA" id="ARBA00004167"/>
    </source>
</evidence>
<reference evidence="15 16" key="1">
    <citation type="submission" date="2019-05" db="EMBL/GenBank/DDBJ databases">
        <title>Another draft genome of Portunus trituberculatus and its Hox gene families provides insights of decapod evolution.</title>
        <authorList>
            <person name="Jeong J.-H."/>
            <person name="Song I."/>
            <person name="Kim S."/>
            <person name="Choi T."/>
            <person name="Kim D."/>
            <person name="Ryu S."/>
            <person name="Kim W."/>
        </authorList>
    </citation>
    <scope>NUCLEOTIDE SEQUENCE [LARGE SCALE GENOMIC DNA]</scope>
    <source>
        <tissue evidence="15">Muscle</tissue>
    </source>
</reference>
<evidence type="ECO:0000256" key="7">
    <source>
        <dbReference type="ARBA" id="ARBA00022889"/>
    </source>
</evidence>
<feature type="domain" description="Ig-like" evidence="14">
    <location>
        <begin position="722"/>
        <end position="806"/>
    </location>
</feature>
<dbReference type="FunFam" id="2.60.40.10:FF:000032">
    <property type="entry name" value="palladin isoform X1"/>
    <property type="match status" value="3"/>
</dbReference>
<feature type="domain" description="Ig-like" evidence="14">
    <location>
        <begin position="522"/>
        <end position="609"/>
    </location>
</feature>
<dbReference type="InterPro" id="IPR036179">
    <property type="entry name" value="Ig-like_dom_sf"/>
</dbReference>
<feature type="domain" description="Ig-like" evidence="14">
    <location>
        <begin position="1808"/>
        <end position="1896"/>
    </location>
</feature>
<evidence type="ECO:0000313" key="15">
    <source>
        <dbReference type="EMBL" id="MPC08143.1"/>
    </source>
</evidence>
<feature type="domain" description="Ig-like" evidence="14">
    <location>
        <begin position="1514"/>
        <end position="1606"/>
    </location>
</feature>
<evidence type="ECO:0000256" key="8">
    <source>
        <dbReference type="ARBA" id="ARBA00022989"/>
    </source>
</evidence>
<sequence length="2794" mass="305816">MRPSIEGVKGVLRPTGSMGLEDQEQLTRLTYSICGYKLQPALSGGCGISRENTVVFVNTSQPYLGGWLAGSLTSSSPEEGNRFRSFHHTYMKIHEPRMPLARCGESRYQACPSSPRLHPHTCSLTDKAHFTTLPFRASPLATSMLKEAAELEEVGPVTATTDPERFQESLKESYIFGGGDCPEMAIKAIRIALDISLPHSYVYVFTDARAKDYYLLDEVLQIIQKKQSQVVFVMTGDCGNHTHPGYQAFEDIASTSSGQIFHLDKGNVKESFEELFEPFKTSRETRSCRSTQLCHHQNLLTLVLDFVRVSLESRKVNLLSFNREDFGPGEENIPLLIDPTLKQFTISVSGEKPKIEIYDAAGRYIKEEEGVEHLLDLENVKIVGVKQPSPGQYNISVGSESKFTVRATGVSSLSFDHGFSLYPTTDFKETYHRPMTGETSYVLVKPSDVTEFGDLIRLQMISLDGRILEDLPLTRLPGSLPVYNGTAFLTPDQPFNLKIFGRDKHGYEFERISSTAVSSQEPSLPEVNSLNEVTGYTSRPAIITCHVHTLLPFTLLWQKNGLYIGTEQSYPQSSEVHYIVNSASQEDEGQYTCIANNSVGTASSDVYLDVKEPPPHVVASKTVTVFSTQPAVLTCHVTSAVEYNITWSRYVEKGQIKDFFGKTETIGDFVSVDELEGYQVLANDSLVLERPSSQHEGWFRCTAANEGGRQSREVHVTVQSLPEVTVLPEVLGYRRGDNITLSCLGQGLPHPILTWSRDDVSLTESTDGSASQIELHVSLATRDDEGMYTCTASSSSGTATAVSTLRYTEAPQVVPFEEELFVRNGETMEDDYLKILGVQENDAGQYTCRATNWAGADEAQISLRVGAAPTVIQAPTDAELDIGSMGGFSCYGVGVPEPSITWYKADGSYLPSHFAQDGDGNLRIKVAPVVAVPQVPHLEVTKGSAVTLPCIVVMADPPPQITWYYEGSPIYSGTGDMVIDDDGSLKIPVVKSKDEGRYQCVATNVAGNSSLTLTLSVLVPPRAKNNRGEENIVVLKGDVVRLKCPVKADPKPTFSWTKDGQPLPFDSRRVRVSKKNGIIMIKQARQSDAGTYVCIAKNAAGTTSIPVNLQVNDEPEISPAGDEILTVLAGQDLKLPCEVTGHPQPYVAWQKDGQSFGETVNLQPGPGYLLMSNVTPSMAAVYTCTAYNSVGEAKKEFTVYMPLLWRRFMSTLQRRGLLKEGSCHFPAMLKRIQYQPKTGAKMDKSYIQHQSRISSPGESGSSGPSGASWAASNCCAVKRSVYHDLYPSGTNCRKFIVVDLQHECTKKSGGDLIISNSGTVEVSHAAPQHSGSYRCTLRNMLGEAHIDYEVEVIVCNEALVSIVQDGVSIHSTKDRADLTHLIIEENGHILHILEVSIADNGTYVCVAKNDAGETEVSYHLEVLVAPRFSQFYHNPEIELRVGQELFLDCHATGNPKPQVSWVHNGSPLEDSVTSSGSQVSVLRVSSSHAGFYTCTVQNTAGTIQRNFNVTVLVPPIFEDNKNHQNNVNAVKGTDTQLDCRVSGSPPPAVSWMKNGLPLAHWPDLQHQLSPDGQVLNLLQVDAHSSGVYRCAAKNSLGTRHKLFNMTVLTPPSIRREDGKADDLVEEIDVVAGEEVILYCPAEGTPRPTITWLKEEKILPSSESPQHLLLYDAQEKDSGDYTCLASNPVGSVEKQFAVRVIVPPHIMQEIDAPLTYVEGEDVSLYCEVEGTTPLSIVWLLDGVGLEDLRLPGITVDEDFTVMEGNLTLAKSVVNIEDVSEIHSGPYTCIASNGAGSDEFIHSVDVATPPRVEDDSTDTNVVVMVNRPAILTCEAESNPEPYISWLKNSEPLEENPNMHVSLDGRELKLLQVREQDTGNYSCLAVNVAGAIFINHTLQVQVPPHLQGEVKENVHAKAGEDVELFCPVYATPQPSILWMNESTILQETFTIINPQRLVLRSVSKDDAGRYSCLATNEAGTLEQDFNLHVMTAPKLVDLEKPVVEKSVVANRLVTVSCYVVADPLPAIRWLKDGKPLPSTSTVDLKFDNQDRHLTLLRATPADSGNYTCQATNAAGTTTLTTLLSVHTPPTWNPDSDLEEEITALEGENLELFCDVEANPFPSILWLKNGQVISPVLKSNDTEDDRLLRVIKLDDGDSGRYVCVASNAAGTGKFEFEVTVLAHPSLTYEPQTNHTVLQNHLLSLECPVDGSPKPSIQWLINGLPVSSSDKYIQLSAAQTQLHILRVLSSMAGQISCVASNSVGELMTNYTLNVLTPPVITSTPSSRQAKVYEGGLLTLSCHSSGNPRPQVAWLVGDGRMLTESELLDSGLELHEVNQSLIILEANKGHQGHYTCVVSNPAGSAEDTFFVEVLVPPVIREPEGSTSLEVMQSSTITLLCVVDARPRATITWFKDGREIDGRQDPFLHVTGNGEQLKFLRTLSSHTANYTCKAANEAGEDHLNFQVQVMVPPIIIEDLVENAIGGGIGGKTLGVVGRTMDLECYVIGTPTPTVTWTRDIQEIEVNDHLELLEGGQVLRLHHAQTNDSGHYTCTANSTSGTAGRDFLVVIHRRPLITPPSEKNLEVVLNDPLTLTCEVDSSLTPAVSWIRHGQPITPFLNPNFQVRSEGRELHLRRVRKGDGGAFTCVAVNAAGQDTLTYNIAVQVPAVIERANTQSRVIGVAGQSVEFVCEASGSPRPSLSWVHDDTLVTPDHPHYQILDKGKRLQVKEVLLEDEGTISCTASNTAGQDTFNFTLEVMVPPYLPDEAVTDITVKEGDSIILECPVEATPWNIKEKYKTTV</sequence>
<name>A0A5B7CKH1_PORTR</name>
<keyword evidence="7" id="KW-0130">Cell adhesion</keyword>
<feature type="domain" description="Ig-like" evidence="14">
    <location>
        <begin position="1426"/>
        <end position="1510"/>
    </location>
</feature>
<keyword evidence="6" id="KW-0677">Repeat</keyword>
<feature type="domain" description="Ig-like" evidence="14">
    <location>
        <begin position="2370"/>
        <end position="2461"/>
    </location>
</feature>
<dbReference type="GO" id="GO:0016020">
    <property type="term" value="C:membrane"/>
    <property type="evidence" value="ECO:0007669"/>
    <property type="project" value="UniProtKB-SubCell"/>
</dbReference>
<feature type="domain" description="Ig-like" evidence="14">
    <location>
        <begin position="2180"/>
        <end position="2268"/>
    </location>
</feature>
<dbReference type="InterPro" id="IPR013783">
    <property type="entry name" value="Ig-like_fold"/>
</dbReference>
<dbReference type="InterPro" id="IPR003598">
    <property type="entry name" value="Ig_sub2"/>
</dbReference>
<dbReference type="InterPro" id="IPR056475">
    <property type="entry name" value="GBD_Hemicentin/VWA7"/>
</dbReference>
<feature type="domain" description="Ig-like" evidence="14">
    <location>
        <begin position="615"/>
        <end position="717"/>
    </location>
</feature>
<dbReference type="CDD" id="cd00096">
    <property type="entry name" value="Ig"/>
    <property type="match status" value="6"/>
</dbReference>
<dbReference type="SUPFAM" id="SSF53300">
    <property type="entry name" value="vWA-like"/>
    <property type="match status" value="1"/>
</dbReference>
<feature type="domain" description="Ig-like" evidence="14">
    <location>
        <begin position="2273"/>
        <end position="2366"/>
    </location>
</feature>
<keyword evidence="12" id="KW-0393">Immunoglobulin domain</keyword>
<feature type="domain" description="Ig-like" evidence="14">
    <location>
        <begin position="928"/>
        <end position="1016"/>
    </location>
</feature>